<dbReference type="AlphaFoldDB" id="A0A087TDF9"/>
<feature type="non-terminal residue" evidence="1">
    <location>
        <position position="351"/>
    </location>
</feature>
<dbReference type="PANTHER" id="PTHR23409">
    <property type="entry name" value="RIBONUCLEOSIDE-DIPHOSPHATE REDUCTASE SMALL CHAIN"/>
    <property type="match status" value="1"/>
</dbReference>
<name>A0A087TDF9_STEMI</name>
<evidence type="ECO:0000313" key="1">
    <source>
        <dbReference type="EMBL" id="KFM63148.1"/>
    </source>
</evidence>
<dbReference type="PANTHER" id="PTHR23409:SF21">
    <property type="entry name" value="CAPSID PROTEIN"/>
    <property type="match status" value="1"/>
</dbReference>
<dbReference type="OMA" id="GMGRESI"/>
<evidence type="ECO:0000313" key="2">
    <source>
        <dbReference type="Proteomes" id="UP000054359"/>
    </source>
</evidence>
<dbReference type="InterPro" id="IPR000358">
    <property type="entry name" value="RNR_small_fam"/>
</dbReference>
<protein>
    <submittedName>
        <fullName evidence="1">Uncharacterized protein</fullName>
    </submittedName>
</protein>
<dbReference type="Proteomes" id="UP000054359">
    <property type="component" value="Unassembled WGS sequence"/>
</dbReference>
<accession>A0A087TDF9</accession>
<dbReference type="OrthoDB" id="6420617at2759"/>
<reference evidence="1 2" key="1">
    <citation type="submission" date="2013-11" db="EMBL/GenBank/DDBJ databases">
        <title>Genome sequencing of Stegodyphus mimosarum.</title>
        <authorList>
            <person name="Bechsgaard J."/>
        </authorList>
    </citation>
    <scope>NUCLEOTIDE SEQUENCE [LARGE SCALE GENOMIC DNA]</scope>
</reference>
<proteinExistence type="predicted"/>
<sequence>MSRVSSTFKCFRWSPIEFHVSGTGEDYLDLSQTQLFLKVKVVMSDGSLLKDGEKVGPVNLFMHSLFSQVDVTLNERLISSSNNTYPYRAILEKLLNHSYDEKTSQLSAELFFKDTAGKMNVFDPSDPNPNEGFTKRADFIKKSETVDMIGRLHVDLFHQERLMLNLVDLKLKLIRSKPEFCLMGENSYKILIQHASLFVRKVRVNPAVTLAHAKSLEKTSAKYPINRVLCKIYSIPQVYMDGQPVPYHPLEPNFENNTFIRAYQSLFLSAEERGLYLSRSEYANGYSFFVYDLSPDLCSGEHLNLVRHSNLRLEVKFSKALEQTVSVIVYAEFENLIEINKARNILFDFGN</sequence>
<dbReference type="GO" id="GO:0009263">
    <property type="term" value="P:deoxyribonucleotide biosynthetic process"/>
    <property type="evidence" value="ECO:0007669"/>
    <property type="project" value="InterPro"/>
</dbReference>
<dbReference type="EMBL" id="KK114724">
    <property type="protein sequence ID" value="KFM63148.1"/>
    <property type="molecule type" value="Genomic_DNA"/>
</dbReference>
<dbReference type="GO" id="GO:0004748">
    <property type="term" value="F:ribonucleoside-diphosphate reductase activity, thioredoxin disulfide as acceptor"/>
    <property type="evidence" value="ECO:0007669"/>
    <property type="project" value="TreeGrafter"/>
</dbReference>
<gene>
    <name evidence="1" type="ORF">X975_23585</name>
</gene>
<organism evidence="1 2">
    <name type="scientific">Stegodyphus mimosarum</name>
    <name type="common">African social velvet spider</name>
    <dbReference type="NCBI Taxonomy" id="407821"/>
    <lineage>
        <taxon>Eukaryota</taxon>
        <taxon>Metazoa</taxon>
        <taxon>Ecdysozoa</taxon>
        <taxon>Arthropoda</taxon>
        <taxon>Chelicerata</taxon>
        <taxon>Arachnida</taxon>
        <taxon>Araneae</taxon>
        <taxon>Araneomorphae</taxon>
        <taxon>Entelegynae</taxon>
        <taxon>Eresoidea</taxon>
        <taxon>Eresidae</taxon>
        <taxon>Stegodyphus</taxon>
    </lineage>
</organism>
<dbReference type="STRING" id="407821.A0A087TDF9"/>
<keyword evidence="2" id="KW-1185">Reference proteome</keyword>
<dbReference type="GO" id="GO:0005829">
    <property type="term" value="C:cytosol"/>
    <property type="evidence" value="ECO:0007669"/>
    <property type="project" value="TreeGrafter"/>
</dbReference>